<protein>
    <submittedName>
        <fullName evidence="7">Lipopolysaccharide biosynthesis protein</fullName>
    </submittedName>
</protein>
<name>A0A415BP45_PHOVU</name>
<keyword evidence="4 6" id="KW-1133">Transmembrane helix</keyword>
<feature type="transmembrane region" description="Helical" evidence="6">
    <location>
        <begin position="438"/>
        <end position="462"/>
    </location>
</feature>
<evidence type="ECO:0000256" key="2">
    <source>
        <dbReference type="ARBA" id="ARBA00022475"/>
    </source>
</evidence>
<evidence type="ECO:0000256" key="5">
    <source>
        <dbReference type="ARBA" id="ARBA00023136"/>
    </source>
</evidence>
<feature type="transmembrane region" description="Helical" evidence="6">
    <location>
        <begin position="468"/>
        <end position="491"/>
    </location>
</feature>
<feature type="transmembrane region" description="Helical" evidence="6">
    <location>
        <begin position="318"/>
        <end position="340"/>
    </location>
</feature>
<comment type="subcellular location">
    <subcellularLocation>
        <location evidence="1">Cell membrane</location>
        <topology evidence="1">Multi-pass membrane protein</topology>
    </subcellularLocation>
</comment>
<feature type="transmembrane region" description="Helical" evidence="6">
    <location>
        <begin position="346"/>
        <end position="368"/>
    </location>
</feature>
<dbReference type="Proteomes" id="UP000285777">
    <property type="component" value="Unassembled WGS sequence"/>
</dbReference>
<dbReference type="PANTHER" id="PTHR30250">
    <property type="entry name" value="PST FAMILY PREDICTED COLANIC ACID TRANSPORTER"/>
    <property type="match status" value="1"/>
</dbReference>
<organism evidence="7 8">
    <name type="scientific">Phocaeicola vulgatus</name>
    <name type="common">Bacteroides vulgatus</name>
    <dbReference type="NCBI Taxonomy" id="821"/>
    <lineage>
        <taxon>Bacteria</taxon>
        <taxon>Pseudomonadati</taxon>
        <taxon>Bacteroidota</taxon>
        <taxon>Bacteroidia</taxon>
        <taxon>Bacteroidales</taxon>
        <taxon>Bacteroidaceae</taxon>
        <taxon>Phocaeicola</taxon>
    </lineage>
</organism>
<keyword evidence="5 6" id="KW-0472">Membrane</keyword>
<dbReference type="AlphaFoldDB" id="A0A415BP45"/>
<feature type="transmembrane region" description="Helical" evidence="6">
    <location>
        <begin position="189"/>
        <end position="210"/>
    </location>
</feature>
<feature type="transmembrane region" description="Helical" evidence="6">
    <location>
        <begin position="129"/>
        <end position="150"/>
    </location>
</feature>
<evidence type="ECO:0000256" key="4">
    <source>
        <dbReference type="ARBA" id="ARBA00022989"/>
    </source>
</evidence>
<feature type="transmembrane region" description="Helical" evidence="6">
    <location>
        <begin position="46"/>
        <end position="62"/>
    </location>
</feature>
<reference evidence="7 8" key="1">
    <citation type="submission" date="2018-08" db="EMBL/GenBank/DDBJ databases">
        <title>A genome reference for cultivated species of the human gut microbiota.</title>
        <authorList>
            <person name="Zou Y."/>
            <person name="Xue W."/>
            <person name="Luo G."/>
        </authorList>
    </citation>
    <scope>NUCLEOTIDE SEQUENCE [LARGE SCALE GENOMIC DNA]</scope>
    <source>
        <strain evidence="7 8">AM13-21</strain>
    </source>
</reference>
<feature type="transmembrane region" description="Helical" evidence="6">
    <location>
        <begin position="12"/>
        <end position="34"/>
    </location>
</feature>
<evidence type="ECO:0000256" key="3">
    <source>
        <dbReference type="ARBA" id="ARBA00022692"/>
    </source>
</evidence>
<evidence type="ECO:0000256" key="6">
    <source>
        <dbReference type="SAM" id="Phobius"/>
    </source>
</evidence>
<dbReference type="InterPro" id="IPR050833">
    <property type="entry name" value="Poly_Biosynth_Transport"/>
</dbReference>
<keyword evidence="3 6" id="KW-0812">Transmembrane</keyword>
<sequence>MSVLSQQNNKRIIKNTLLLYFRMAITMLVQLYTSRVVLNSLGVSDYGIYSIVGGIATIFNFLNGSMTNASQRYITIALSIGDKRKLQHIFCTTMNIHLIMAGVILVLAEVIGLWFLYTHMQISSGRLEAAFWVFQCSVLASMVAIISVPYTSAIIAHEKMSAFAYIGIVNVMLKLIIAYLLSIVAFDHLIFYATLILLVQVIICFLYMCYCKHNFAETRYCLAWDKELIKEMFSFAGWNLSGNLSVMCYSQGVDMLLNTFFGPVVNAARAISGQVQGAINQFVFNFQTALNPQIMKSFAQNNIDYLCSLINRGARFSYYLMFLLVIPVVIEAKLILAIWLKNVPDHTVLFLRITLFTGLIYTLSNPLITFNQATGKVKGFQIASSMTLVMILPISYICLKLGCPAWSVFIVHFFMEFTALFIRLYILHRITGFLIFKYIRQVLFIVLAVTLLSIPIPLLLYFMLSDTIVSALIVCVVSFFCAACSIFFVGMSSNERTFILKNINSMMSRMRNSKVINK</sequence>
<evidence type="ECO:0000313" key="8">
    <source>
        <dbReference type="Proteomes" id="UP000285777"/>
    </source>
</evidence>
<feature type="transmembrane region" description="Helical" evidence="6">
    <location>
        <begin position="405"/>
        <end position="426"/>
    </location>
</feature>
<dbReference type="PANTHER" id="PTHR30250:SF26">
    <property type="entry name" value="PSMA PROTEIN"/>
    <property type="match status" value="1"/>
</dbReference>
<dbReference type="GO" id="GO:0005886">
    <property type="term" value="C:plasma membrane"/>
    <property type="evidence" value="ECO:0007669"/>
    <property type="project" value="UniProtKB-SubCell"/>
</dbReference>
<comment type="caution">
    <text evidence="7">The sequence shown here is derived from an EMBL/GenBank/DDBJ whole genome shotgun (WGS) entry which is preliminary data.</text>
</comment>
<proteinExistence type="predicted"/>
<evidence type="ECO:0000313" key="7">
    <source>
        <dbReference type="EMBL" id="RHI88509.1"/>
    </source>
</evidence>
<feature type="transmembrane region" description="Helical" evidence="6">
    <location>
        <begin position="162"/>
        <end position="183"/>
    </location>
</feature>
<feature type="transmembrane region" description="Helical" evidence="6">
    <location>
        <begin position="380"/>
        <end position="399"/>
    </location>
</feature>
<accession>A0A415BP45</accession>
<dbReference type="EMBL" id="QRLF01000026">
    <property type="protein sequence ID" value="RHI88509.1"/>
    <property type="molecule type" value="Genomic_DNA"/>
</dbReference>
<dbReference type="RefSeq" id="WP_118291482.1">
    <property type="nucleotide sequence ID" value="NZ_QRLF01000026.1"/>
</dbReference>
<feature type="transmembrane region" description="Helical" evidence="6">
    <location>
        <begin position="94"/>
        <end position="117"/>
    </location>
</feature>
<gene>
    <name evidence="7" type="ORF">DW150_15280</name>
</gene>
<evidence type="ECO:0000256" key="1">
    <source>
        <dbReference type="ARBA" id="ARBA00004651"/>
    </source>
</evidence>
<keyword evidence="2" id="KW-1003">Cell membrane</keyword>